<dbReference type="SUPFAM" id="SSF143865">
    <property type="entry name" value="CorA soluble domain-like"/>
    <property type="match status" value="1"/>
</dbReference>
<name>A0A7W7KKI8_PSENT</name>
<dbReference type="PANTHER" id="PTHR46494:SF3">
    <property type="entry name" value="ZINC TRANSPORT PROTEIN ZNTB"/>
    <property type="match status" value="1"/>
</dbReference>
<evidence type="ECO:0000256" key="4">
    <source>
        <dbReference type="ARBA" id="ARBA00022475"/>
    </source>
</evidence>
<evidence type="ECO:0000313" key="14">
    <source>
        <dbReference type="Proteomes" id="UP000566995"/>
    </source>
</evidence>
<keyword evidence="3" id="KW-0813">Transport</keyword>
<organism evidence="13 14">
    <name type="scientific">Pseudomonas nitroreducens</name>
    <dbReference type="NCBI Taxonomy" id="46680"/>
    <lineage>
        <taxon>Bacteria</taxon>
        <taxon>Pseudomonadati</taxon>
        <taxon>Pseudomonadota</taxon>
        <taxon>Gammaproteobacteria</taxon>
        <taxon>Pseudomonadales</taxon>
        <taxon>Pseudomonadaceae</taxon>
        <taxon>Pseudomonas</taxon>
    </lineage>
</organism>
<evidence type="ECO:0000256" key="3">
    <source>
        <dbReference type="ARBA" id="ARBA00022448"/>
    </source>
</evidence>
<dbReference type="InterPro" id="IPR045861">
    <property type="entry name" value="CorA_cytoplasmic_dom"/>
</dbReference>
<reference evidence="13 14" key="1">
    <citation type="submission" date="2020-08" db="EMBL/GenBank/DDBJ databases">
        <title>Functional genomics of gut bacteria from endangered species of beetles.</title>
        <authorList>
            <person name="Carlos-Shanley C."/>
        </authorList>
    </citation>
    <scope>NUCLEOTIDE SEQUENCE [LARGE SCALE GENOMIC DNA]</scope>
    <source>
        <strain evidence="13 14">S00179</strain>
    </source>
</reference>
<protein>
    <submittedName>
        <fullName evidence="13">Zinc transporter</fullName>
    </submittedName>
</protein>
<dbReference type="InterPro" id="IPR002523">
    <property type="entry name" value="MgTranspt_CorA/ZnTranspt_ZntB"/>
</dbReference>
<evidence type="ECO:0000256" key="9">
    <source>
        <dbReference type="ARBA" id="ARBA00023065"/>
    </source>
</evidence>
<dbReference type="Gene3D" id="3.30.460.20">
    <property type="entry name" value="CorA soluble domain-like"/>
    <property type="match status" value="1"/>
</dbReference>
<keyword evidence="4" id="KW-1003">Cell membrane</keyword>
<comment type="similarity">
    <text evidence="2">Belongs to the CorA metal ion transporter (MIT) (TC 1.A.35) family.</text>
</comment>
<keyword evidence="5" id="KW-0997">Cell inner membrane</keyword>
<keyword evidence="7" id="KW-0862">Zinc</keyword>
<dbReference type="PANTHER" id="PTHR46494">
    <property type="entry name" value="CORA FAMILY METAL ION TRANSPORTER (EUROFUNG)"/>
    <property type="match status" value="1"/>
</dbReference>
<evidence type="ECO:0000256" key="1">
    <source>
        <dbReference type="ARBA" id="ARBA00004651"/>
    </source>
</evidence>
<evidence type="ECO:0000256" key="7">
    <source>
        <dbReference type="ARBA" id="ARBA00022833"/>
    </source>
</evidence>
<evidence type="ECO:0000256" key="2">
    <source>
        <dbReference type="ARBA" id="ARBA00009765"/>
    </source>
</evidence>
<dbReference type="Gene3D" id="1.20.58.340">
    <property type="entry name" value="Magnesium transport protein CorA, transmembrane region"/>
    <property type="match status" value="2"/>
</dbReference>
<dbReference type="InterPro" id="IPR045863">
    <property type="entry name" value="CorA_TM1_TM2"/>
</dbReference>
<dbReference type="GO" id="GO:0050897">
    <property type="term" value="F:cobalt ion binding"/>
    <property type="evidence" value="ECO:0007669"/>
    <property type="project" value="TreeGrafter"/>
</dbReference>
<keyword evidence="9" id="KW-0406">Ion transport</keyword>
<dbReference type="GO" id="GO:0015087">
    <property type="term" value="F:cobalt ion transmembrane transporter activity"/>
    <property type="evidence" value="ECO:0007669"/>
    <property type="project" value="TreeGrafter"/>
</dbReference>
<comment type="caution">
    <text evidence="13">The sequence shown here is derived from an EMBL/GenBank/DDBJ whole genome shotgun (WGS) entry which is preliminary data.</text>
</comment>
<evidence type="ECO:0000256" key="6">
    <source>
        <dbReference type="ARBA" id="ARBA00022692"/>
    </source>
</evidence>
<evidence type="ECO:0000256" key="12">
    <source>
        <dbReference type="SAM" id="Phobius"/>
    </source>
</evidence>
<dbReference type="Proteomes" id="UP000566995">
    <property type="component" value="Unassembled WGS sequence"/>
</dbReference>
<dbReference type="GO" id="GO:0000287">
    <property type="term" value="F:magnesium ion binding"/>
    <property type="evidence" value="ECO:0007669"/>
    <property type="project" value="TreeGrafter"/>
</dbReference>
<dbReference type="GO" id="GO:0005886">
    <property type="term" value="C:plasma membrane"/>
    <property type="evidence" value="ECO:0007669"/>
    <property type="project" value="UniProtKB-SubCell"/>
</dbReference>
<dbReference type="EMBL" id="JACHLI010000012">
    <property type="protein sequence ID" value="MBB4864497.1"/>
    <property type="molecule type" value="Genomic_DNA"/>
</dbReference>
<comment type="subcellular location">
    <subcellularLocation>
        <location evidence="1">Cell membrane</location>
        <topology evidence="1">Multi-pass membrane protein</topology>
    </subcellularLocation>
</comment>
<feature type="coiled-coil region" evidence="11">
    <location>
        <begin position="229"/>
        <end position="256"/>
    </location>
</feature>
<keyword evidence="10 12" id="KW-0472">Membrane</keyword>
<evidence type="ECO:0000256" key="10">
    <source>
        <dbReference type="ARBA" id="ARBA00023136"/>
    </source>
</evidence>
<dbReference type="GO" id="GO:0015095">
    <property type="term" value="F:magnesium ion transmembrane transporter activity"/>
    <property type="evidence" value="ECO:0007669"/>
    <property type="project" value="TreeGrafter"/>
</dbReference>
<gene>
    <name evidence="13" type="ORF">HNP46_003362</name>
</gene>
<dbReference type="SUPFAM" id="SSF144083">
    <property type="entry name" value="Magnesium transport protein CorA, transmembrane region"/>
    <property type="match status" value="1"/>
</dbReference>
<feature type="transmembrane region" description="Helical" evidence="12">
    <location>
        <begin position="308"/>
        <end position="328"/>
    </location>
</feature>
<accession>A0A7W7KKI8</accession>
<keyword evidence="6 12" id="KW-0812">Transmembrane</keyword>
<dbReference type="AlphaFoldDB" id="A0A7W7KKI8"/>
<proteinExistence type="inferred from homology"/>
<dbReference type="Pfam" id="PF01544">
    <property type="entry name" value="CorA"/>
    <property type="match status" value="1"/>
</dbReference>
<keyword evidence="8 12" id="KW-1133">Transmembrane helix</keyword>
<evidence type="ECO:0000313" key="13">
    <source>
        <dbReference type="EMBL" id="MBB4864497.1"/>
    </source>
</evidence>
<feature type="transmembrane region" description="Helical" evidence="12">
    <location>
        <begin position="274"/>
        <end position="296"/>
    </location>
</feature>
<sequence length="334" mass="38081">MQQYESGTERGLIDGFVLDGHGGGRRITRSELPLLDLKPEESLWVHWDRGVPEAQSWLRESSGLNEFACDLLLEEATRPRLVDLGGERLLLFLRGVNLNPGAVPEDMVSLRVYAESQRVISLRLRPLKAVADLRADLDAGTGPKTASEVVLYLAHYLTDRVDTLIGGLADQLDAMEEAIEEDERSIPDQHQLRTLRRRAAGLRRYLAPQREIYSQMIRYKAAWTVADDADYWNELYNRLTRNLEELELELVRERISLIQEAEHRRITERMNRTMYLLGIITGFFLPMSFVTGLLGINVGGIPGSDAPYGFAAACVVILGIVAFQWWIFRRMRWL</sequence>
<dbReference type="CDD" id="cd12833">
    <property type="entry name" value="ZntB-like_1"/>
    <property type="match status" value="1"/>
</dbReference>
<keyword evidence="11" id="KW-0175">Coiled coil</keyword>
<dbReference type="RefSeq" id="WP_184590850.1">
    <property type="nucleotide sequence ID" value="NZ_JACHLI010000012.1"/>
</dbReference>
<evidence type="ECO:0000256" key="5">
    <source>
        <dbReference type="ARBA" id="ARBA00022519"/>
    </source>
</evidence>
<evidence type="ECO:0000256" key="8">
    <source>
        <dbReference type="ARBA" id="ARBA00022989"/>
    </source>
</evidence>
<evidence type="ECO:0000256" key="11">
    <source>
        <dbReference type="SAM" id="Coils"/>
    </source>
</evidence>